<dbReference type="PROSITE" id="PS51186">
    <property type="entry name" value="GNAT"/>
    <property type="match status" value="1"/>
</dbReference>
<evidence type="ECO:0000313" key="4">
    <source>
        <dbReference type="EMBL" id="APC17668.1"/>
    </source>
</evidence>
<evidence type="ECO:0000259" key="3">
    <source>
        <dbReference type="PROSITE" id="PS51186"/>
    </source>
</evidence>
<evidence type="ECO:0000256" key="2">
    <source>
        <dbReference type="ARBA" id="ARBA00023315"/>
    </source>
</evidence>
<dbReference type="Proteomes" id="UP000182567">
    <property type="component" value="Chromosome"/>
</dbReference>
<evidence type="ECO:0000256" key="1">
    <source>
        <dbReference type="ARBA" id="ARBA00022679"/>
    </source>
</evidence>
<organism evidence="4 5">
    <name type="scientific">Pseudomonas frederiksbergensis</name>
    <dbReference type="NCBI Taxonomy" id="104087"/>
    <lineage>
        <taxon>Bacteria</taxon>
        <taxon>Pseudomonadati</taxon>
        <taxon>Pseudomonadota</taxon>
        <taxon>Gammaproteobacteria</taxon>
        <taxon>Pseudomonadales</taxon>
        <taxon>Pseudomonadaceae</taxon>
        <taxon>Pseudomonas</taxon>
    </lineage>
</organism>
<name>A0A1J0EPC0_9PSED</name>
<feature type="domain" description="N-acetyltransferase" evidence="3">
    <location>
        <begin position="23"/>
        <end position="165"/>
    </location>
</feature>
<dbReference type="InterPro" id="IPR000182">
    <property type="entry name" value="GNAT_dom"/>
</dbReference>
<dbReference type="InterPro" id="IPR016181">
    <property type="entry name" value="Acyl_CoA_acyltransferase"/>
</dbReference>
<evidence type="ECO:0000313" key="5">
    <source>
        <dbReference type="Proteomes" id="UP000182567"/>
    </source>
</evidence>
<proteinExistence type="predicted"/>
<dbReference type="Pfam" id="PF00583">
    <property type="entry name" value="Acetyltransf_1"/>
    <property type="match status" value="1"/>
</dbReference>
<dbReference type="RefSeq" id="WP_071553473.1">
    <property type="nucleotide sequence ID" value="NZ_CP017886.1"/>
</dbReference>
<protein>
    <submittedName>
        <fullName evidence="4">GNAT family N-acetyltransferase</fullName>
    </submittedName>
</protein>
<dbReference type="InterPro" id="IPR050832">
    <property type="entry name" value="Bact_Acetyltransf"/>
</dbReference>
<dbReference type="AlphaFoldDB" id="A0A1J0EPC0"/>
<dbReference type="PANTHER" id="PTHR43877">
    <property type="entry name" value="AMINOALKYLPHOSPHONATE N-ACETYLTRANSFERASE-RELATED-RELATED"/>
    <property type="match status" value="1"/>
</dbReference>
<dbReference type="CDD" id="cd04301">
    <property type="entry name" value="NAT_SF"/>
    <property type="match status" value="1"/>
</dbReference>
<sequence>MDTPLSYRRATVADLLSICGLGQQLNSLHHRERPDIYAPETQDFNRDQTHWLPYLDGENQATFLAEQAGVAIGFITLQVTLLNSPLLQPQRVSRVGSVCVDDAFRGRGIGRKLMEMAQDWAIEQDASDLRLTVWAFNKPALRLYEELGYEVRAFEMGKRLENGVA</sequence>
<dbReference type="Gene3D" id="3.40.630.30">
    <property type="match status" value="1"/>
</dbReference>
<keyword evidence="1 4" id="KW-0808">Transferase</keyword>
<gene>
    <name evidence="4" type="ORF">BLL42_18745</name>
</gene>
<reference evidence="5" key="1">
    <citation type="submission" date="2016-10" db="EMBL/GenBank/DDBJ databases">
        <title>Pseudomonas frederiksbergensis ERGS4:02 complete genome.</title>
        <authorList>
            <person name="Kumar R."/>
            <person name="Acharya V."/>
            <person name="Singh D."/>
        </authorList>
    </citation>
    <scope>NUCLEOTIDE SEQUENCE [LARGE SCALE GENOMIC DNA]</scope>
    <source>
        <strain evidence="5">ERGS4:02</strain>
    </source>
</reference>
<dbReference type="GeneID" id="46910314"/>
<accession>A0A1J0EPC0</accession>
<keyword evidence="2" id="KW-0012">Acyltransferase</keyword>
<dbReference type="OrthoDB" id="6869927at2"/>
<dbReference type="GO" id="GO:0016747">
    <property type="term" value="F:acyltransferase activity, transferring groups other than amino-acyl groups"/>
    <property type="evidence" value="ECO:0007669"/>
    <property type="project" value="InterPro"/>
</dbReference>
<dbReference type="SUPFAM" id="SSF55729">
    <property type="entry name" value="Acyl-CoA N-acyltransferases (Nat)"/>
    <property type="match status" value="1"/>
</dbReference>
<dbReference type="PANTHER" id="PTHR43877:SF2">
    <property type="entry name" value="AMINOALKYLPHOSPHONATE N-ACETYLTRANSFERASE-RELATED"/>
    <property type="match status" value="1"/>
</dbReference>
<dbReference type="EMBL" id="CP017886">
    <property type="protein sequence ID" value="APC17668.1"/>
    <property type="molecule type" value="Genomic_DNA"/>
</dbReference>